<evidence type="ECO:0000256" key="7">
    <source>
        <dbReference type="ARBA" id="ARBA00023294"/>
    </source>
</evidence>
<feature type="region of interest" description="Disordered" evidence="8">
    <location>
        <begin position="20"/>
        <end position="43"/>
    </location>
</feature>
<keyword evidence="10" id="KW-1185">Reference proteome</keyword>
<keyword evidence="7" id="KW-0927">Auxin signaling pathway</keyword>
<name>A0AAV6X5L2_9LAMI</name>
<comment type="subcellular location">
    <subcellularLocation>
        <location evidence="2">Cell membrane</location>
    </subcellularLocation>
</comment>
<feature type="compositionally biased region" description="Basic and acidic residues" evidence="8">
    <location>
        <begin position="140"/>
        <end position="150"/>
    </location>
</feature>
<proteinExistence type="inferred from homology"/>
<keyword evidence="5" id="KW-1003">Cell membrane</keyword>
<evidence type="ECO:0000256" key="4">
    <source>
        <dbReference type="ARBA" id="ARBA00022448"/>
    </source>
</evidence>
<evidence type="ECO:0000256" key="1">
    <source>
        <dbReference type="ARBA" id="ARBA00002281"/>
    </source>
</evidence>
<dbReference type="GO" id="GO:0009734">
    <property type="term" value="P:auxin-activated signaling pathway"/>
    <property type="evidence" value="ECO:0007669"/>
    <property type="project" value="UniProtKB-KW"/>
</dbReference>
<evidence type="ECO:0000256" key="6">
    <source>
        <dbReference type="ARBA" id="ARBA00023136"/>
    </source>
</evidence>
<evidence type="ECO:0000256" key="3">
    <source>
        <dbReference type="ARBA" id="ARBA00010067"/>
    </source>
</evidence>
<accession>A0AAV6X5L2</accession>
<evidence type="ECO:0000313" key="9">
    <source>
        <dbReference type="EMBL" id="KAG8375727.1"/>
    </source>
</evidence>
<gene>
    <name evidence="9" type="ORF">BUALT_Bualt10G0130500</name>
</gene>
<dbReference type="Proteomes" id="UP000826271">
    <property type="component" value="Unassembled WGS sequence"/>
</dbReference>
<organism evidence="9 10">
    <name type="scientific">Buddleja alternifolia</name>
    <dbReference type="NCBI Taxonomy" id="168488"/>
    <lineage>
        <taxon>Eukaryota</taxon>
        <taxon>Viridiplantae</taxon>
        <taxon>Streptophyta</taxon>
        <taxon>Embryophyta</taxon>
        <taxon>Tracheophyta</taxon>
        <taxon>Spermatophyta</taxon>
        <taxon>Magnoliopsida</taxon>
        <taxon>eudicotyledons</taxon>
        <taxon>Gunneridae</taxon>
        <taxon>Pentapetalae</taxon>
        <taxon>asterids</taxon>
        <taxon>lamiids</taxon>
        <taxon>Lamiales</taxon>
        <taxon>Scrophulariaceae</taxon>
        <taxon>Buddlejeae</taxon>
        <taxon>Buddleja</taxon>
    </lineage>
</organism>
<dbReference type="EMBL" id="WHWC01000010">
    <property type="protein sequence ID" value="KAG8375727.1"/>
    <property type="molecule type" value="Genomic_DNA"/>
</dbReference>
<evidence type="ECO:0000313" key="10">
    <source>
        <dbReference type="Proteomes" id="UP000826271"/>
    </source>
</evidence>
<evidence type="ECO:0000256" key="8">
    <source>
        <dbReference type="SAM" id="MobiDB-lite"/>
    </source>
</evidence>
<keyword evidence="6" id="KW-0472">Membrane</keyword>
<keyword evidence="4" id="KW-0813">Transport</keyword>
<sequence length="386" mass="43706">MPSFSSSLLDEIYRSIDEKTQDFNEKPVQKQSSFRASKEDDEEIASFRRACLVEKWLENEKKAANQRTHLLQDNDLMFFSSTSSSNSDSSGALSSSDTEFFASSTKPKVSCFSTTRPKPVRTGPARKSKEECNSFGDYDQNNHKNKMDGDDLIKSKSRALKIYANLKKVKQPISPGGRLTTFINSLFNNGNSKKSKNVETNREFRDLKSPNAALSSTCSSASSFSRSCLSKYSPKSREKIRNGVQRTVRFHPVSVIVDEDSRACGHKSIYGEDCDGYGKRPPLYPHALEELKLSKREKNRNVEEGAQNVLKGYNNQRCVDDVSIFRKIRDEDEDEDDDDGMSDSSSDLFELDHLALFGNNRFYEELPVYETTHFETNRTIASGLIR</sequence>
<evidence type="ECO:0000256" key="2">
    <source>
        <dbReference type="ARBA" id="ARBA00004236"/>
    </source>
</evidence>
<protein>
    <recommendedName>
        <fullName evidence="11">Protein BIG GRAIN 1-like B</fullName>
    </recommendedName>
</protein>
<feature type="region of interest" description="Disordered" evidence="8">
    <location>
        <begin position="109"/>
        <end position="150"/>
    </location>
</feature>
<evidence type="ECO:0008006" key="11">
    <source>
        <dbReference type="Google" id="ProtNLM"/>
    </source>
</evidence>
<comment type="similarity">
    <text evidence="3">Belongs to the BIG GRAIN 1 (BG1) plant protein family.</text>
</comment>
<evidence type="ECO:0000256" key="5">
    <source>
        <dbReference type="ARBA" id="ARBA00022475"/>
    </source>
</evidence>
<dbReference type="PANTHER" id="PTHR33541">
    <property type="entry name" value="PROTEIN BIG GRAIN 1-LIKE A-RELATED"/>
    <property type="match status" value="1"/>
</dbReference>
<comment type="function">
    <text evidence="1">Involved in auxin transport. Regulator of the auxin signaling pathway.</text>
</comment>
<dbReference type="PANTHER" id="PTHR33541:SF12">
    <property type="entry name" value="PROTEIN BIG GRAIN 1-LIKE A"/>
    <property type="match status" value="1"/>
</dbReference>
<dbReference type="AlphaFoldDB" id="A0AAV6X5L2"/>
<reference evidence="9" key="1">
    <citation type="submission" date="2019-10" db="EMBL/GenBank/DDBJ databases">
        <authorList>
            <person name="Zhang R."/>
            <person name="Pan Y."/>
            <person name="Wang J."/>
            <person name="Ma R."/>
            <person name="Yu S."/>
        </authorList>
    </citation>
    <scope>NUCLEOTIDE SEQUENCE</scope>
    <source>
        <strain evidence="9">LA-IB0</strain>
        <tissue evidence="9">Leaf</tissue>
    </source>
</reference>
<dbReference type="GO" id="GO:0005886">
    <property type="term" value="C:plasma membrane"/>
    <property type="evidence" value="ECO:0007669"/>
    <property type="project" value="UniProtKB-SubCell"/>
</dbReference>
<dbReference type="InterPro" id="IPR039621">
    <property type="entry name" value="BG1-like"/>
</dbReference>
<comment type="caution">
    <text evidence="9">The sequence shown here is derived from an EMBL/GenBank/DDBJ whole genome shotgun (WGS) entry which is preliminary data.</text>
</comment>